<protein>
    <submittedName>
        <fullName evidence="2">Uncharacterized protein</fullName>
    </submittedName>
</protein>
<keyword evidence="3" id="KW-1185">Reference proteome</keyword>
<dbReference type="EMBL" id="BIXZ01000001">
    <property type="protein sequence ID" value="GCF13301.1"/>
    <property type="molecule type" value="Genomic_DNA"/>
</dbReference>
<comment type="caution">
    <text evidence="2">The sequence shown here is derived from an EMBL/GenBank/DDBJ whole genome shotgun (WGS) entry which is preliminary data.</text>
</comment>
<keyword evidence="1" id="KW-0472">Membrane</keyword>
<dbReference type="Pfam" id="PF25949">
    <property type="entry name" value="DUF7987"/>
    <property type="match status" value="1"/>
</dbReference>
<name>A0A4C2EFL2_9EURY</name>
<gene>
    <name evidence="2" type="ORF">Harman_12360</name>
</gene>
<evidence type="ECO:0000256" key="1">
    <source>
        <dbReference type="SAM" id="Phobius"/>
    </source>
</evidence>
<dbReference type="AlphaFoldDB" id="A0A4C2EFL2"/>
<keyword evidence="1" id="KW-1133">Transmembrane helix</keyword>
<dbReference type="RefSeq" id="WP_137682925.1">
    <property type="nucleotide sequence ID" value="NZ_BIXZ01000001.1"/>
</dbReference>
<sequence>MVSRENRIIGGFVIAALVLGFGSTALADVPSVVPLAIFLIVGVIMPMIVTNYLDSSGAV</sequence>
<dbReference type="Proteomes" id="UP000304382">
    <property type="component" value="Unassembled WGS sequence"/>
</dbReference>
<organism evidence="2 3">
    <name type="scientific">Haloarcula mannanilytica</name>
    <dbReference type="NCBI Taxonomy" id="2509225"/>
    <lineage>
        <taxon>Archaea</taxon>
        <taxon>Methanobacteriati</taxon>
        <taxon>Methanobacteriota</taxon>
        <taxon>Stenosarchaea group</taxon>
        <taxon>Halobacteria</taxon>
        <taxon>Halobacteriales</taxon>
        <taxon>Haloarculaceae</taxon>
        <taxon>Haloarcula</taxon>
    </lineage>
</organism>
<keyword evidence="1" id="KW-0812">Transmembrane</keyword>
<dbReference type="OrthoDB" id="328361at2157"/>
<evidence type="ECO:0000313" key="2">
    <source>
        <dbReference type="EMBL" id="GCF13301.1"/>
    </source>
</evidence>
<dbReference type="InterPro" id="IPR058293">
    <property type="entry name" value="DUF7987"/>
</dbReference>
<feature type="transmembrane region" description="Helical" evidence="1">
    <location>
        <begin position="37"/>
        <end position="53"/>
    </location>
</feature>
<proteinExistence type="predicted"/>
<accession>A0A4C2EFL2</accession>
<reference evidence="2 3" key="1">
    <citation type="submission" date="2019-02" db="EMBL/GenBank/DDBJ databases">
        <title>Haloarcula mannanilyticum sp. nov., a mannan degrading haloarchaeon isolated from commercial salt.</title>
        <authorList>
            <person name="Enomoto S."/>
            <person name="Shimane Y."/>
            <person name="Kamekura M."/>
            <person name="Ito T."/>
            <person name="Moriya O."/>
            <person name="Ihara K."/>
            <person name="Takahashi-Ando N."/>
            <person name="Fukushima Y."/>
            <person name="Yoshida Y."/>
            <person name="Usama R."/>
            <person name="Takai K."/>
            <person name="Minegishi H."/>
        </authorList>
    </citation>
    <scope>NUCLEOTIDE SEQUENCE [LARGE SCALE GENOMIC DNA]</scope>
    <source>
        <strain evidence="2 3">MD130-1</strain>
    </source>
</reference>
<evidence type="ECO:0000313" key="3">
    <source>
        <dbReference type="Proteomes" id="UP000304382"/>
    </source>
</evidence>